<sequence length="375" mass="41093">MKYLTEYRNPQTARNLVSEIRKQATQRWRIMEVCGGQTHNLLKYGIESELTGVVELIHGPGCPVCVTPAEIIDIAQQISLQPSTILTTFGDMLRVPGTAQSLNQTRASGGDVRIVYSPVDAVELARLNPDLDVVFLGVGFETTAPSTALAVLQAEQLRLDNFSVLVSHVRVLPAMRIILESSKSRLQGFLAAGHVCTITGLEEYQDLVDTYEVPVVITGFEPIDLLQGIQSCVHMLEQGKPRLLNCYPRSVKHGGNVNAMKLIDEVYQIVDQSWRGIGIIPAGGLSLKPNYRKYDAWSRFVGSRSPVNQNETVCQSAEVLQGLIKPPECSAYGKSCKPAHPLGAPMVSSEGACAAYYRYRINNEPQSEKAPLIDG</sequence>
<keyword evidence="3" id="KW-0408">Iron</keyword>
<name>A0A5C5XAE6_9PLAN</name>
<dbReference type="AlphaFoldDB" id="A0A5C5XAE6"/>
<keyword evidence="2" id="KW-0479">Metal-binding</keyword>
<accession>A0A5C5XAE6</accession>
<dbReference type="Gene3D" id="6.10.20.100">
    <property type="match status" value="1"/>
</dbReference>
<dbReference type="InterPro" id="IPR042244">
    <property type="entry name" value="HypD_2_sf"/>
</dbReference>
<organism evidence="4 5">
    <name type="scientific">Rubinisphaera italica</name>
    <dbReference type="NCBI Taxonomy" id="2527969"/>
    <lineage>
        <taxon>Bacteria</taxon>
        <taxon>Pseudomonadati</taxon>
        <taxon>Planctomycetota</taxon>
        <taxon>Planctomycetia</taxon>
        <taxon>Planctomycetales</taxon>
        <taxon>Planctomycetaceae</taxon>
        <taxon>Rubinisphaera</taxon>
    </lineage>
</organism>
<evidence type="ECO:0000256" key="1">
    <source>
        <dbReference type="ARBA" id="ARBA00007888"/>
    </source>
</evidence>
<evidence type="ECO:0000313" key="4">
    <source>
        <dbReference type="EMBL" id="TWT59679.1"/>
    </source>
</evidence>
<reference evidence="4 5" key="1">
    <citation type="submission" date="2019-02" db="EMBL/GenBank/DDBJ databases">
        <title>Deep-cultivation of Planctomycetes and their phenomic and genomic characterization uncovers novel biology.</title>
        <authorList>
            <person name="Wiegand S."/>
            <person name="Jogler M."/>
            <person name="Boedeker C."/>
            <person name="Pinto D."/>
            <person name="Vollmers J."/>
            <person name="Rivas-Marin E."/>
            <person name="Kohn T."/>
            <person name="Peeters S.H."/>
            <person name="Heuer A."/>
            <person name="Rast P."/>
            <person name="Oberbeckmann S."/>
            <person name="Bunk B."/>
            <person name="Jeske O."/>
            <person name="Meyerdierks A."/>
            <person name="Storesund J.E."/>
            <person name="Kallscheuer N."/>
            <person name="Luecker S."/>
            <person name="Lage O.M."/>
            <person name="Pohl T."/>
            <person name="Merkel B.J."/>
            <person name="Hornburger P."/>
            <person name="Mueller R.-W."/>
            <person name="Bruemmer F."/>
            <person name="Labrenz M."/>
            <person name="Spormann A.M."/>
            <person name="Op Den Camp H."/>
            <person name="Overmann J."/>
            <person name="Amann R."/>
            <person name="Jetten M.S.M."/>
            <person name="Mascher T."/>
            <person name="Medema M.H."/>
            <person name="Devos D.P."/>
            <person name="Kaster A.-K."/>
            <person name="Ovreas L."/>
            <person name="Rohde M."/>
            <person name="Galperin M.Y."/>
            <person name="Jogler C."/>
        </authorList>
    </citation>
    <scope>NUCLEOTIDE SEQUENCE [LARGE SCALE GENOMIC DNA]</scope>
    <source>
        <strain evidence="4 5">Pan54</strain>
    </source>
</reference>
<dbReference type="GO" id="GO:0005506">
    <property type="term" value="F:iron ion binding"/>
    <property type="evidence" value="ECO:0007669"/>
    <property type="project" value="TreeGrafter"/>
</dbReference>
<dbReference type="InterPro" id="IPR042243">
    <property type="entry name" value="HypD_1"/>
</dbReference>
<dbReference type="PIRSF" id="PIRSF005622">
    <property type="entry name" value="Hydrgn_mat_hypD"/>
    <property type="match status" value="1"/>
</dbReference>
<dbReference type="Proteomes" id="UP000316095">
    <property type="component" value="Unassembled WGS sequence"/>
</dbReference>
<dbReference type="RefSeq" id="WP_146501883.1">
    <property type="nucleotide sequence ID" value="NZ_SJPG01000001.1"/>
</dbReference>
<dbReference type="GO" id="GO:0051539">
    <property type="term" value="F:4 iron, 4 sulfur cluster binding"/>
    <property type="evidence" value="ECO:0007669"/>
    <property type="project" value="TreeGrafter"/>
</dbReference>
<comment type="caution">
    <text evidence="4">The sequence shown here is derived from an EMBL/GenBank/DDBJ whole genome shotgun (WGS) entry which is preliminary data.</text>
</comment>
<dbReference type="OrthoDB" id="9770424at2"/>
<evidence type="ECO:0000256" key="3">
    <source>
        <dbReference type="ARBA" id="ARBA00023004"/>
    </source>
</evidence>
<proteinExistence type="inferred from homology"/>
<evidence type="ECO:0000313" key="5">
    <source>
        <dbReference type="Proteomes" id="UP000316095"/>
    </source>
</evidence>
<dbReference type="InterPro" id="IPR002780">
    <property type="entry name" value="Hyd_form_HypD"/>
</dbReference>
<gene>
    <name evidence="4" type="primary">hypD</name>
    <name evidence="4" type="ORF">Pan54_03880</name>
</gene>
<dbReference type="GO" id="GO:0051604">
    <property type="term" value="P:protein maturation"/>
    <property type="evidence" value="ECO:0007669"/>
    <property type="project" value="TreeGrafter"/>
</dbReference>
<dbReference type="Pfam" id="PF01924">
    <property type="entry name" value="HypD"/>
    <property type="match status" value="1"/>
</dbReference>
<dbReference type="Gene3D" id="3.40.50.11740">
    <property type="entry name" value="HypD, alpha/beta domain 2"/>
    <property type="match status" value="2"/>
</dbReference>
<protein>
    <submittedName>
        <fullName evidence="4">Hydrogenase expression/formation protein HypD</fullName>
    </submittedName>
</protein>
<dbReference type="PANTHER" id="PTHR30149">
    <property type="entry name" value="HYDROGENASE PROTEIN ASSEMBLY PROTEIN HYPD"/>
    <property type="match status" value="1"/>
</dbReference>
<dbReference type="GO" id="GO:0070025">
    <property type="term" value="F:carbon monoxide binding"/>
    <property type="evidence" value="ECO:0007669"/>
    <property type="project" value="TreeGrafter"/>
</dbReference>
<dbReference type="EMBL" id="SJPG01000001">
    <property type="protein sequence ID" value="TWT59679.1"/>
    <property type="molecule type" value="Genomic_DNA"/>
</dbReference>
<keyword evidence="5" id="KW-1185">Reference proteome</keyword>
<evidence type="ECO:0000256" key="2">
    <source>
        <dbReference type="ARBA" id="ARBA00022723"/>
    </source>
</evidence>
<dbReference type="PANTHER" id="PTHR30149:SF0">
    <property type="entry name" value="HYDROGENASE MATURATION FACTOR HYPD"/>
    <property type="match status" value="1"/>
</dbReference>
<comment type="similarity">
    <text evidence="1">Belongs to the HypD family.</text>
</comment>
<dbReference type="NCBIfam" id="TIGR00075">
    <property type="entry name" value="hypD"/>
    <property type="match status" value="1"/>
</dbReference>